<dbReference type="RefSeq" id="WP_063491743.1">
    <property type="nucleotide sequence ID" value="NZ_CP016340.1"/>
</dbReference>
<dbReference type="GO" id="GO:0046872">
    <property type="term" value="F:metal ion binding"/>
    <property type="evidence" value="ECO:0007669"/>
    <property type="project" value="UniProtKB-KW"/>
</dbReference>
<dbReference type="GO" id="GO:0016788">
    <property type="term" value="F:hydrolase activity, acting on ester bonds"/>
    <property type="evidence" value="ECO:0007669"/>
    <property type="project" value="InterPro"/>
</dbReference>
<dbReference type="EMBL" id="LT546645">
    <property type="protein sequence ID" value="SAI68791.1"/>
    <property type="molecule type" value="Genomic_DNA"/>
</dbReference>
<dbReference type="InterPro" id="IPR053138">
    <property type="entry name" value="N-alpha-Ac-DABA_deacetylase"/>
</dbReference>
<name>A0A157RCC0_9BORD</name>
<keyword evidence="4" id="KW-0862">Zinc</keyword>
<evidence type="ECO:0000256" key="3">
    <source>
        <dbReference type="ARBA" id="ARBA00022801"/>
    </source>
</evidence>
<dbReference type="CDD" id="cd06252">
    <property type="entry name" value="M14_ASTE_ASPA-like"/>
    <property type="match status" value="1"/>
</dbReference>
<sequence>MKNPIFCEIDLAQDGKQFGYLRLPHSVHRSAYGWIPIPIASIRNGEGPTILIMAGNHGDEYEGQIIVSRLIRELDAAQVRGQLILLPMANYPAASAGLRVSPLDDGNLNRLFPGNPKGTPTQIIADYIEHTLMPGCRYVVDLHSGGSSLLYHGGCLLTIDPGEEEARTALRGLMQKFDVPHACLLDKGTPAASSWAALRQGATPFISELAGGGFVSPDVLQRAWNGVLNFLTHVQALQGVPVEPVDNEDMRFLRIEAARHYVYAYEAGLFEPLVALGADIEAGQPVARLHHPETPGREPTLVRSPGAGLVLCKRVPAQTQRGDCLYQLAAAL</sequence>
<dbReference type="PATRIC" id="fig|123899.6.peg.1502"/>
<evidence type="ECO:0000313" key="6">
    <source>
        <dbReference type="EMBL" id="SAI68791.1"/>
    </source>
</evidence>
<organism evidence="6 7">
    <name type="scientific">Bordetella trematum</name>
    <dbReference type="NCBI Taxonomy" id="123899"/>
    <lineage>
        <taxon>Bacteria</taxon>
        <taxon>Pseudomonadati</taxon>
        <taxon>Pseudomonadota</taxon>
        <taxon>Betaproteobacteria</taxon>
        <taxon>Burkholderiales</taxon>
        <taxon>Alcaligenaceae</taxon>
        <taxon>Bordetella</taxon>
    </lineage>
</organism>
<dbReference type="PIRSF" id="PIRSF039012">
    <property type="entry name" value="ASP"/>
    <property type="match status" value="1"/>
</dbReference>
<accession>A0A157RCC0</accession>
<dbReference type="Gene3D" id="3.40.630.10">
    <property type="entry name" value="Zn peptidases"/>
    <property type="match status" value="1"/>
</dbReference>
<dbReference type="GO" id="GO:0016811">
    <property type="term" value="F:hydrolase activity, acting on carbon-nitrogen (but not peptide) bonds, in linear amides"/>
    <property type="evidence" value="ECO:0007669"/>
    <property type="project" value="InterPro"/>
</dbReference>
<dbReference type="KEGG" id="btrm:SAMEA390648701523"/>
<evidence type="ECO:0000256" key="4">
    <source>
        <dbReference type="ARBA" id="ARBA00022833"/>
    </source>
</evidence>
<evidence type="ECO:0000259" key="5">
    <source>
        <dbReference type="Pfam" id="PF24827"/>
    </source>
</evidence>
<dbReference type="OrthoDB" id="9782876at2"/>
<keyword evidence="2" id="KW-0479">Metal-binding</keyword>
<dbReference type="PANTHER" id="PTHR37326:SF1">
    <property type="entry name" value="BLL3975 PROTEIN"/>
    <property type="match status" value="1"/>
</dbReference>
<dbReference type="PANTHER" id="PTHR37326">
    <property type="entry name" value="BLL3975 PROTEIN"/>
    <property type="match status" value="1"/>
</dbReference>
<keyword evidence="3" id="KW-0378">Hydrolase</keyword>
<evidence type="ECO:0000313" key="7">
    <source>
        <dbReference type="Proteomes" id="UP000076825"/>
    </source>
</evidence>
<evidence type="ECO:0000256" key="2">
    <source>
        <dbReference type="ARBA" id="ARBA00022723"/>
    </source>
</evidence>
<dbReference type="InterPro" id="IPR043795">
    <property type="entry name" value="N-alpha-Ac-DABA-like"/>
</dbReference>
<dbReference type="Pfam" id="PF24827">
    <property type="entry name" value="AstE_AspA_cat"/>
    <property type="match status" value="1"/>
</dbReference>
<evidence type="ECO:0000256" key="1">
    <source>
        <dbReference type="ARBA" id="ARBA00001947"/>
    </source>
</evidence>
<dbReference type="SUPFAM" id="SSF53187">
    <property type="entry name" value="Zn-dependent exopeptidases"/>
    <property type="match status" value="1"/>
</dbReference>
<proteinExistence type="predicted"/>
<dbReference type="eggNOG" id="COG3608">
    <property type="taxonomic scope" value="Bacteria"/>
</dbReference>
<protein>
    <submittedName>
        <fullName evidence="6">Ectoine utilization protein EutE</fullName>
    </submittedName>
</protein>
<keyword evidence="7" id="KW-1185">Reference proteome</keyword>
<feature type="domain" description="Succinylglutamate desuccinylase/Aspartoacylase catalytic" evidence="5">
    <location>
        <begin position="47"/>
        <end position="233"/>
    </location>
</feature>
<gene>
    <name evidence="6" type="ORF">SAMEA3906487_01523</name>
</gene>
<reference evidence="6 7" key="1">
    <citation type="submission" date="2016-04" db="EMBL/GenBank/DDBJ databases">
        <authorList>
            <consortium name="Pathogen Informatics"/>
        </authorList>
    </citation>
    <scope>NUCLEOTIDE SEQUENCE [LARGE SCALE GENOMIC DNA]</scope>
    <source>
        <strain evidence="6 7">H044680328</strain>
    </source>
</reference>
<dbReference type="InterPro" id="IPR055438">
    <property type="entry name" value="AstE_AspA_cat"/>
</dbReference>
<dbReference type="GeneID" id="56591187"/>
<dbReference type="Proteomes" id="UP000076825">
    <property type="component" value="Chromosome 1"/>
</dbReference>
<dbReference type="AlphaFoldDB" id="A0A157RCC0"/>
<comment type="cofactor">
    <cofactor evidence="1">
        <name>Zn(2+)</name>
        <dbReference type="ChEBI" id="CHEBI:29105"/>
    </cofactor>
</comment>